<reference evidence="4" key="1">
    <citation type="journal article" date="2019" name="Int. J. Syst. Evol. Microbiol.">
        <title>The Global Catalogue of Microorganisms (GCM) 10K type strain sequencing project: providing services to taxonomists for standard genome sequencing and annotation.</title>
        <authorList>
            <consortium name="The Broad Institute Genomics Platform"/>
            <consortium name="The Broad Institute Genome Sequencing Center for Infectious Disease"/>
            <person name="Wu L."/>
            <person name="Ma J."/>
        </authorList>
    </citation>
    <scope>NUCLEOTIDE SEQUENCE [LARGE SCALE GENOMIC DNA]</scope>
    <source>
        <strain evidence="4">JCM 18055</strain>
    </source>
</reference>
<evidence type="ECO:0000256" key="2">
    <source>
        <dbReference type="SAM" id="Phobius"/>
    </source>
</evidence>
<feature type="region of interest" description="Disordered" evidence="1">
    <location>
        <begin position="60"/>
        <end position="80"/>
    </location>
</feature>
<evidence type="ECO:0000313" key="3">
    <source>
        <dbReference type="EMBL" id="GAA4673070.1"/>
    </source>
</evidence>
<keyword evidence="2" id="KW-0472">Membrane</keyword>
<gene>
    <name evidence="3" type="ORF">GCM10023215_00550</name>
</gene>
<dbReference type="Proteomes" id="UP001500325">
    <property type="component" value="Unassembled WGS sequence"/>
</dbReference>
<feature type="transmembrane region" description="Helical" evidence="2">
    <location>
        <begin position="22"/>
        <end position="41"/>
    </location>
</feature>
<organism evidence="3 4">
    <name type="scientific">Pseudonocardia yuanmonensis</name>
    <dbReference type="NCBI Taxonomy" id="1095914"/>
    <lineage>
        <taxon>Bacteria</taxon>
        <taxon>Bacillati</taxon>
        <taxon>Actinomycetota</taxon>
        <taxon>Actinomycetes</taxon>
        <taxon>Pseudonocardiales</taxon>
        <taxon>Pseudonocardiaceae</taxon>
        <taxon>Pseudonocardia</taxon>
    </lineage>
</organism>
<keyword evidence="2" id="KW-1133">Transmembrane helix</keyword>
<feature type="compositionally biased region" description="Basic residues" evidence="1">
    <location>
        <begin position="71"/>
        <end position="80"/>
    </location>
</feature>
<keyword evidence="4" id="KW-1185">Reference proteome</keyword>
<sequence length="80" mass="8602">MAILFVPALYTYFGLTGPAKPVFVVVLPALVAWFLVLSAAFRLRLLDRILGLDSLGPAVSEGGVADEGRAGARRLRTTRM</sequence>
<proteinExistence type="predicted"/>
<dbReference type="EMBL" id="BAABIC010000001">
    <property type="protein sequence ID" value="GAA4673070.1"/>
    <property type="molecule type" value="Genomic_DNA"/>
</dbReference>
<evidence type="ECO:0000256" key="1">
    <source>
        <dbReference type="SAM" id="MobiDB-lite"/>
    </source>
</evidence>
<comment type="caution">
    <text evidence="3">The sequence shown here is derived from an EMBL/GenBank/DDBJ whole genome shotgun (WGS) entry which is preliminary data.</text>
</comment>
<accession>A0ABP8VXM7</accession>
<name>A0ABP8VXM7_9PSEU</name>
<protein>
    <submittedName>
        <fullName evidence="3">Uncharacterized protein</fullName>
    </submittedName>
</protein>
<keyword evidence="2" id="KW-0812">Transmembrane</keyword>
<evidence type="ECO:0000313" key="4">
    <source>
        <dbReference type="Proteomes" id="UP001500325"/>
    </source>
</evidence>